<keyword evidence="15" id="KW-1133">Transmembrane helix</keyword>
<evidence type="ECO:0000256" key="11">
    <source>
        <dbReference type="ARBA" id="ARBA00023033"/>
    </source>
</evidence>
<evidence type="ECO:0000313" key="17">
    <source>
        <dbReference type="Proteomes" id="UP001153636"/>
    </source>
</evidence>
<dbReference type="AlphaFoldDB" id="A0A9P0G7P2"/>
<dbReference type="Pfam" id="PF00067">
    <property type="entry name" value="p450"/>
    <property type="match status" value="1"/>
</dbReference>
<reference evidence="16" key="1">
    <citation type="submission" date="2022-01" db="EMBL/GenBank/DDBJ databases">
        <authorList>
            <person name="King R."/>
        </authorList>
    </citation>
    <scope>NUCLEOTIDE SEQUENCE</scope>
</reference>
<evidence type="ECO:0000256" key="6">
    <source>
        <dbReference type="ARBA" id="ARBA00022723"/>
    </source>
</evidence>
<evidence type="ECO:0000256" key="4">
    <source>
        <dbReference type="ARBA" id="ARBA00010617"/>
    </source>
</evidence>
<keyword evidence="9 14" id="KW-0560">Oxidoreductase</keyword>
<dbReference type="PRINTS" id="PR00385">
    <property type="entry name" value="P450"/>
</dbReference>
<evidence type="ECO:0000256" key="5">
    <source>
        <dbReference type="ARBA" id="ARBA00022617"/>
    </source>
</evidence>
<dbReference type="GO" id="GO:0016705">
    <property type="term" value="F:oxidoreductase activity, acting on paired donors, with incorporation or reduction of molecular oxygen"/>
    <property type="evidence" value="ECO:0007669"/>
    <property type="project" value="InterPro"/>
</dbReference>
<dbReference type="Proteomes" id="UP001153636">
    <property type="component" value="Chromosome 1"/>
</dbReference>
<accession>A0A9P0G7P2</accession>
<dbReference type="GO" id="GO:0005789">
    <property type="term" value="C:endoplasmic reticulum membrane"/>
    <property type="evidence" value="ECO:0007669"/>
    <property type="project" value="UniProtKB-SubCell"/>
</dbReference>
<dbReference type="InterPro" id="IPR050476">
    <property type="entry name" value="Insect_CytP450_Detox"/>
</dbReference>
<dbReference type="Gene3D" id="1.10.630.10">
    <property type="entry name" value="Cytochrome P450"/>
    <property type="match status" value="1"/>
</dbReference>
<feature type="transmembrane region" description="Helical" evidence="15">
    <location>
        <begin position="13"/>
        <end position="32"/>
    </location>
</feature>
<dbReference type="PANTHER" id="PTHR24292">
    <property type="entry name" value="CYTOCHROME P450"/>
    <property type="match status" value="1"/>
</dbReference>
<keyword evidence="15" id="KW-0812">Transmembrane</keyword>
<keyword evidence="8" id="KW-0492">Microsome</keyword>
<comment type="subcellular location">
    <subcellularLocation>
        <location evidence="3">Endoplasmic reticulum membrane</location>
        <topology evidence="3">Peripheral membrane protein</topology>
    </subcellularLocation>
    <subcellularLocation>
        <location evidence="2">Microsome membrane</location>
        <topology evidence="2">Peripheral membrane protein</topology>
    </subcellularLocation>
</comment>
<evidence type="ECO:0000256" key="10">
    <source>
        <dbReference type="ARBA" id="ARBA00023004"/>
    </source>
</evidence>
<sequence length="505" mass="57646">MYLTAKMFITDKLVTDLIIAITTLGIAAYFYIKHKYSYWTNKGVAQLPPTFPFGNHSKYLPKGISLGGISEDFYNEFKKQGQKLGGVYLGLDPYLVVIDVTYARTIFGKDFSHFLDRGIFHNKKNPLTVNILTQGGEEWRTSRAKFTSIFTAAKMKFFFNTMKKCSDELKTNLEIIAKDGNADIDIYEVMACFFTDVIGSVTYGVDANSFKSPDAIFRKLGRELFGTFSFPFRIGLFLTICYPKFAKFINIGSFQPDIEQFFEKFVPDALDHRIKNNIQRADFLQLLIEMKNSGIELSKNEIIGQSFIFFTAGFETSSAVSSLMLYEICKNPDVQEKLRAEINETISKYGDLTYDATNEMPYFTQIMNETMRKYPLVPSLRRVCVKDYQFPDSNVVIEKGTNVILPVIGWHHDPDLFPDPEKFDPNRFEDKNAKYEGFFPFGEGPRNCIGARLGVLQAKLGVAELIRNYKITLSPNSKEPLGFDRLTFVAKTEDPILVRLNKINK</sequence>
<evidence type="ECO:0000256" key="8">
    <source>
        <dbReference type="ARBA" id="ARBA00022848"/>
    </source>
</evidence>
<evidence type="ECO:0008006" key="18">
    <source>
        <dbReference type="Google" id="ProtNLM"/>
    </source>
</evidence>
<dbReference type="FunFam" id="1.10.630.10:FF:000042">
    <property type="entry name" value="Cytochrome P450"/>
    <property type="match status" value="1"/>
</dbReference>
<evidence type="ECO:0000256" key="2">
    <source>
        <dbReference type="ARBA" id="ARBA00004174"/>
    </source>
</evidence>
<dbReference type="OrthoDB" id="6717142at2759"/>
<evidence type="ECO:0000313" key="16">
    <source>
        <dbReference type="EMBL" id="CAH1099950.1"/>
    </source>
</evidence>
<name>A0A9P0G7P2_9CUCU</name>
<keyword evidence="17" id="KW-1185">Reference proteome</keyword>
<dbReference type="InterPro" id="IPR017972">
    <property type="entry name" value="Cyt_P450_CS"/>
</dbReference>
<evidence type="ECO:0000256" key="7">
    <source>
        <dbReference type="ARBA" id="ARBA00022824"/>
    </source>
</evidence>
<comment type="cofactor">
    <cofactor evidence="1 13">
        <name>heme</name>
        <dbReference type="ChEBI" id="CHEBI:30413"/>
    </cofactor>
</comment>
<evidence type="ECO:0000256" key="9">
    <source>
        <dbReference type="ARBA" id="ARBA00023002"/>
    </source>
</evidence>
<dbReference type="PANTHER" id="PTHR24292:SF100">
    <property type="entry name" value="CYTOCHROME P450 6A16, ISOFORM B-RELATED"/>
    <property type="match status" value="1"/>
</dbReference>
<keyword evidence="7" id="KW-0256">Endoplasmic reticulum</keyword>
<dbReference type="PROSITE" id="PS00086">
    <property type="entry name" value="CYTOCHROME_P450"/>
    <property type="match status" value="1"/>
</dbReference>
<dbReference type="CDD" id="cd11056">
    <property type="entry name" value="CYP6-like"/>
    <property type="match status" value="1"/>
</dbReference>
<dbReference type="InterPro" id="IPR036396">
    <property type="entry name" value="Cyt_P450_sf"/>
</dbReference>
<dbReference type="GO" id="GO:0004497">
    <property type="term" value="F:monooxygenase activity"/>
    <property type="evidence" value="ECO:0007669"/>
    <property type="project" value="UniProtKB-KW"/>
</dbReference>
<keyword evidence="12 15" id="KW-0472">Membrane</keyword>
<evidence type="ECO:0000256" key="3">
    <source>
        <dbReference type="ARBA" id="ARBA00004406"/>
    </source>
</evidence>
<keyword evidence="11 14" id="KW-0503">Monooxygenase</keyword>
<organism evidence="16 17">
    <name type="scientific">Psylliodes chrysocephalus</name>
    <dbReference type="NCBI Taxonomy" id="3402493"/>
    <lineage>
        <taxon>Eukaryota</taxon>
        <taxon>Metazoa</taxon>
        <taxon>Ecdysozoa</taxon>
        <taxon>Arthropoda</taxon>
        <taxon>Hexapoda</taxon>
        <taxon>Insecta</taxon>
        <taxon>Pterygota</taxon>
        <taxon>Neoptera</taxon>
        <taxon>Endopterygota</taxon>
        <taxon>Coleoptera</taxon>
        <taxon>Polyphaga</taxon>
        <taxon>Cucujiformia</taxon>
        <taxon>Chrysomeloidea</taxon>
        <taxon>Chrysomelidae</taxon>
        <taxon>Galerucinae</taxon>
        <taxon>Alticini</taxon>
        <taxon>Psylliodes</taxon>
    </lineage>
</organism>
<dbReference type="InterPro" id="IPR002401">
    <property type="entry name" value="Cyt_P450_E_grp-I"/>
</dbReference>
<dbReference type="GO" id="GO:0020037">
    <property type="term" value="F:heme binding"/>
    <property type="evidence" value="ECO:0007669"/>
    <property type="project" value="InterPro"/>
</dbReference>
<dbReference type="EMBL" id="OV651813">
    <property type="protein sequence ID" value="CAH1099950.1"/>
    <property type="molecule type" value="Genomic_DNA"/>
</dbReference>
<evidence type="ECO:0000256" key="14">
    <source>
        <dbReference type="RuleBase" id="RU000461"/>
    </source>
</evidence>
<evidence type="ECO:0000256" key="1">
    <source>
        <dbReference type="ARBA" id="ARBA00001971"/>
    </source>
</evidence>
<dbReference type="GO" id="GO:0005506">
    <property type="term" value="F:iron ion binding"/>
    <property type="evidence" value="ECO:0007669"/>
    <property type="project" value="InterPro"/>
</dbReference>
<evidence type="ECO:0000256" key="15">
    <source>
        <dbReference type="SAM" id="Phobius"/>
    </source>
</evidence>
<dbReference type="PRINTS" id="PR00463">
    <property type="entry name" value="EP450I"/>
</dbReference>
<comment type="similarity">
    <text evidence="4 14">Belongs to the cytochrome P450 family.</text>
</comment>
<keyword evidence="10 13" id="KW-0408">Iron</keyword>
<feature type="binding site" description="axial binding residue" evidence="13">
    <location>
        <position position="448"/>
    </location>
    <ligand>
        <name>heme</name>
        <dbReference type="ChEBI" id="CHEBI:30413"/>
    </ligand>
    <ligandPart>
        <name>Fe</name>
        <dbReference type="ChEBI" id="CHEBI:18248"/>
    </ligandPart>
</feature>
<evidence type="ECO:0000256" key="13">
    <source>
        <dbReference type="PIRSR" id="PIRSR602401-1"/>
    </source>
</evidence>
<protein>
    <recommendedName>
        <fullName evidence="18">Cytochrome P450</fullName>
    </recommendedName>
</protein>
<keyword evidence="6 13" id="KW-0479">Metal-binding</keyword>
<gene>
    <name evidence="16" type="ORF">PSYICH_LOCUS700</name>
</gene>
<proteinExistence type="inferred from homology"/>
<dbReference type="InterPro" id="IPR001128">
    <property type="entry name" value="Cyt_P450"/>
</dbReference>
<evidence type="ECO:0000256" key="12">
    <source>
        <dbReference type="ARBA" id="ARBA00023136"/>
    </source>
</evidence>
<dbReference type="SUPFAM" id="SSF48264">
    <property type="entry name" value="Cytochrome P450"/>
    <property type="match status" value="1"/>
</dbReference>
<keyword evidence="5 13" id="KW-0349">Heme</keyword>